<gene>
    <name evidence="2" type="ORF">DYB26_014912</name>
</gene>
<organism evidence="2 3">
    <name type="scientific">Aphanomyces astaci</name>
    <name type="common">Crayfish plague agent</name>
    <dbReference type="NCBI Taxonomy" id="112090"/>
    <lineage>
        <taxon>Eukaryota</taxon>
        <taxon>Sar</taxon>
        <taxon>Stramenopiles</taxon>
        <taxon>Oomycota</taxon>
        <taxon>Saprolegniomycetes</taxon>
        <taxon>Saprolegniales</taxon>
        <taxon>Verrucalvaceae</taxon>
        <taxon>Aphanomyces</taxon>
    </lineage>
</organism>
<reference evidence="2 3" key="1">
    <citation type="submission" date="2018-08" db="EMBL/GenBank/DDBJ databases">
        <title>Aphanomyces genome sequencing and annotation.</title>
        <authorList>
            <person name="Minardi D."/>
            <person name="Oidtmann B."/>
            <person name="Van Der Giezen M."/>
            <person name="Studholme D.J."/>
        </authorList>
    </citation>
    <scope>NUCLEOTIDE SEQUENCE [LARGE SCALE GENOMIC DNA]</scope>
    <source>
        <strain evidence="2 3">FDL457</strain>
    </source>
</reference>
<keyword evidence="1" id="KW-0732">Signal</keyword>
<sequence>MKVPSSLAIAAAFAASSVAALDAKFYGINYDTRTSEWGGCKDFLTIAEDINVLRGVTDNVRIYGMDFNCS</sequence>
<proteinExistence type="predicted"/>
<feature type="non-terminal residue" evidence="2">
    <location>
        <position position="70"/>
    </location>
</feature>
<evidence type="ECO:0000313" key="3">
    <source>
        <dbReference type="Proteomes" id="UP000286510"/>
    </source>
</evidence>
<evidence type="ECO:0000313" key="2">
    <source>
        <dbReference type="EMBL" id="RHY79498.1"/>
    </source>
</evidence>
<protein>
    <submittedName>
        <fullName evidence="2">Uncharacterized protein</fullName>
    </submittedName>
</protein>
<comment type="caution">
    <text evidence="2">The sequence shown here is derived from an EMBL/GenBank/DDBJ whole genome shotgun (WGS) entry which is preliminary data.</text>
</comment>
<dbReference type="EMBL" id="QUTF01027766">
    <property type="protein sequence ID" value="RHY79498.1"/>
    <property type="molecule type" value="Genomic_DNA"/>
</dbReference>
<feature type="signal peptide" evidence="1">
    <location>
        <begin position="1"/>
        <end position="20"/>
    </location>
</feature>
<dbReference type="AlphaFoldDB" id="A0A418CH86"/>
<evidence type="ECO:0000256" key="1">
    <source>
        <dbReference type="SAM" id="SignalP"/>
    </source>
</evidence>
<accession>A0A418CH86</accession>
<dbReference type="Proteomes" id="UP000286510">
    <property type="component" value="Unassembled WGS sequence"/>
</dbReference>
<name>A0A418CH86_APHAT</name>
<feature type="chain" id="PRO_5019316695" evidence="1">
    <location>
        <begin position="21"/>
        <end position="70"/>
    </location>
</feature>